<dbReference type="Proteomes" id="UP000176786">
    <property type="component" value="Unassembled WGS sequence"/>
</dbReference>
<comment type="caution">
    <text evidence="2">The sequence shown here is derived from an EMBL/GenBank/DDBJ whole genome shotgun (WGS) entry which is preliminary data.</text>
</comment>
<evidence type="ECO:0000313" key="3">
    <source>
        <dbReference type="Proteomes" id="UP000176786"/>
    </source>
</evidence>
<dbReference type="PANTHER" id="PTHR30336:SF20">
    <property type="entry name" value="DUF218 DOMAIN-CONTAINING PROTEIN"/>
    <property type="match status" value="1"/>
</dbReference>
<dbReference type="InterPro" id="IPR003848">
    <property type="entry name" value="DUF218"/>
</dbReference>
<protein>
    <recommendedName>
        <fullName evidence="1">DUF218 domain-containing protein</fullName>
    </recommendedName>
</protein>
<dbReference type="CDD" id="cd06259">
    <property type="entry name" value="YdcF-like"/>
    <property type="match status" value="1"/>
</dbReference>
<organism evidence="2 3">
    <name type="scientific">Candidatus Doudnabacteria bacterium RIFCSPHIGHO2_02_FULL_46_11</name>
    <dbReference type="NCBI Taxonomy" id="1817832"/>
    <lineage>
        <taxon>Bacteria</taxon>
        <taxon>Candidatus Doudnaibacteriota</taxon>
    </lineage>
</organism>
<evidence type="ECO:0000313" key="2">
    <source>
        <dbReference type="EMBL" id="OGE85900.1"/>
    </source>
</evidence>
<dbReference type="GO" id="GO:0005886">
    <property type="term" value="C:plasma membrane"/>
    <property type="evidence" value="ECO:0007669"/>
    <property type="project" value="TreeGrafter"/>
</dbReference>
<gene>
    <name evidence="2" type="ORF">A3J48_01005</name>
</gene>
<dbReference type="Gene3D" id="3.40.50.620">
    <property type="entry name" value="HUPs"/>
    <property type="match status" value="1"/>
</dbReference>
<proteinExistence type="predicted"/>
<reference evidence="2 3" key="1">
    <citation type="journal article" date="2016" name="Nat. Commun.">
        <title>Thousands of microbial genomes shed light on interconnected biogeochemical processes in an aquifer system.</title>
        <authorList>
            <person name="Anantharaman K."/>
            <person name="Brown C.T."/>
            <person name="Hug L.A."/>
            <person name="Sharon I."/>
            <person name="Castelle C.J."/>
            <person name="Probst A.J."/>
            <person name="Thomas B.C."/>
            <person name="Singh A."/>
            <person name="Wilkins M.J."/>
            <person name="Karaoz U."/>
            <person name="Brodie E.L."/>
            <person name="Williams K.H."/>
            <person name="Hubbard S.S."/>
            <person name="Banfield J.F."/>
        </authorList>
    </citation>
    <scope>NUCLEOTIDE SEQUENCE [LARGE SCALE GENOMIC DNA]</scope>
</reference>
<feature type="domain" description="DUF218" evidence="1">
    <location>
        <begin position="68"/>
        <end position="206"/>
    </location>
</feature>
<name>A0A1F5P8C0_9BACT</name>
<dbReference type="InterPro" id="IPR014729">
    <property type="entry name" value="Rossmann-like_a/b/a_fold"/>
</dbReference>
<dbReference type="Pfam" id="PF02698">
    <property type="entry name" value="DUF218"/>
    <property type="match status" value="1"/>
</dbReference>
<dbReference type="AlphaFoldDB" id="A0A1F5P8C0"/>
<sequence>MKTLFRFFIYLSNGKTPLIPKKKKSGMMALMFAKKILKIAVKVFAGILVVDLLFVLVMSQISLTRKSEAIIILGAAINTPALYNRTITALELYEQGLADMLVLSGGQGIPGRMTEAENMRQIILENSQKTPNLIIEDQSHSTIENIKNSREKIPEAKSIIIVSDKFHLARAYLIAKRNGFASVNWTGPKSDYYSDKELFYYYFREVAALIIDAPKILMN</sequence>
<accession>A0A1F5P8C0</accession>
<dbReference type="PANTHER" id="PTHR30336">
    <property type="entry name" value="INNER MEMBRANE PROTEIN, PROBABLE PERMEASE"/>
    <property type="match status" value="1"/>
</dbReference>
<evidence type="ECO:0000259" key="1">
    <source>
        <dbReference type="Pfam" id="PF02698"/>
    </source>
</evidence>
<dbReference type="InterPro" id="IPR051599">
    <property type="entry name" value="Cell_Envelope_Assoc"/>
</dbReference>
<dbReference type="EMBL" id="MFES01000020">
    <property type="protein sequence ID" value="OGE85900.1"/>
    <property type="molecule type" value="Genomic_DNA"/>
</dbReference>